<reference evidence="3 4" key="1">
    <citation type="submission" date="2024-05" db="EMBL/GenBank/DDBJ databases">
        <authorList>
            <person name="Yi C."/>
        </authorList>
    </citation>
    <scope>NUCLEOTIDE SEQUENCE [LARGE SCALE GENOMIC DNA]</scope>
    <source>
        <strain evidence="3 4">XS13</strain>
    </source>
</reference>
<evidence type="ECO:0000313" key="3">
    <source>
        <dbReference type="EMBL" id="MEO9246719.1"/>
    </source>
</evidence>
<dbReference type="RefSeq" id="WP_347918967.1">
    <property type="nucleotide sequence ID" value="NZ_JBDXMX010000001.1"/>
</dbReference>
<sequence length="418" mass="43027">MAQTPAVRRRIPGVDAARGLALLGMIATHLAGLVTAHGTEPTVVGLLFAGKSSALFATLAGVGLALLSGGAGSRAAPHRGPLLAWDRRRVAVRAVLIFVLGLACGFLDMNVAVILAHYAVLFLAALPFLHLGARALAGWAAGWILFSPVAASLLSAAMQSALGGAAYVDGWRLWSNPTLMDLFARPGLLAWDLLFTGYYPVLQWLGYVLFGLFLGRLRLERLSVAGLVAAGGAAVAAVAYLLSRGLQSLPGVTEALAAGTGAGTRALSAGTGAGTRALSAELVTGASLSTEQVQHLPVWFTLATPHSGAPLDLVLTCGTSALVLGACLLLTQVARGALTWPLMPLIGAGALPLTLYVGHLVALDVFESATADWPRAGLLIAYWVGCLVAGTVFRGFGWRGPLEWPLARVSGTLAGARP</sequence>
<evidence type="ECO:0000259" key="2">
    <source>
        <dbReference type="Pfam" id="PF07786"/>
    </source>
</evidence>
<dbReference type="InterPro" id="IPR052529">
    <property type="entry name" value="Bact_Transport_Assoc"/>
</dbReference>
<proteinExistence type="predicted"/>
<dbReference type="Pfam" id="PF07786">
    <property type="entry name" value="HGSNAT_cat"/>
    <property type="match status" value="1"/>
</dbReference>
<feature type="transmembrane region" description="Helical" evidence="1">
    <location>
        <begin position="188"/>
        <end position="210"/>
    </location>
</feature>
<feature type="transmembrane region" description="Helical" evidence="1">
    <location>
        <begin position="90"/>
        <end position="109"/>
    </location>
</feature>
<feature type="transmembrane region" description="Helical" evidence="1">
    <location>
        <begin position="145"/>
        <end position="168"/>
    </location>
</feature>
<name>A0ABV0IEX6_9MICC</name>
<feature type="transmembrane region" description="Helical" evidence="1">
    <location>
        <begin position="373"/>
        <end position="393"/>
    </location>
</feature>
<feature type="transmembrane region" description="Helical" evidence="1">
    <location>
        <begin position="309"/>
        <end position="330"/>
    </location>
</feature>
<evidence type="ECO:0000256" key="1">
    <source>
        <dbReference type="SAM" id="Phobius"/>
    </source>
</evidence>
<keyword evidence="1" id="KW-1133">Transmembrane helix</keyword>
<dbReference type="InterPro" id="IPR012429">
    <property type="entry name" value="HGSNAT_cat"/>
</dbReference>
<feature type="transmembrane region" description="Helical" evidence="1">
    <location>
        <begin position="222"/>
        <end position="242"/>
    </location>
</feature>
<comment type="caution">
    <text evidence="3">The sequence shown here is derived from an EMBL/GenBank/DDBJ whole genome shotgun (WGS) entry which is preliminary data.</text>
</comment>
<keyword evidence="1" id="KW-0472">Membrane</keyword>
<feature type="transmembrane region" description="Helical" evidence="1">
    <location>
        <begin position="20"/>
        <end position="38"/>
    </location>
</feature>
<feature type="transmembrane region" description="Helical" evidence="1">
    <location>
        <begin position="44"/>
        <end position="69"/>
    </location>
</feature>
<accession>A0ABV0IEX6</accession>
<dbReference type="PANTHER" id="PTHR30590:SF3">
    <property type="entry name" value="HYPOTHETICAL MEMBRANE SPANNING PROTEIN"/>
    <property type="match status" value="1"/>
</dbReference>
<organism evidence="3 4">
    <name type="scientific">Citricoccus nitrophenolicus</name>
    <dbReference type="NCBI Taxonomy" id="863575"/>
    <lineage>
        <taxon>Bacteria</taxon>
        <taxon>Bacillati</taxon>
        <taxon>Actinomycetota</taxon>
        <taxon>Actinomycetes</taxon>
        <taxon>Micrococcales</taxon>
        <taxon>Micrococcaceae</taxon>
        <taxon>Citricoccus</taxon>
    </lineage>
</organism>
<dbReference type="EMBL" id="JBDXMX010000001">
    <property type="protein sequence ID" value="MEO9246719.1"/>
    <property type="molecule type" value="Genomic_DNA"/>
</dbReference>
<evidence type="ECO:0000313" key="4">
    <source>
        <dbReference type="Proteomes" id="UP001484097"/>
    </source>
</evidence>
<dbReference type="Proteomes" id="UP001484097">
    <property type="component" value="Unassembled WGS sequence"/>
</dbReference>
<keyword evidence="1" id="KW-0812">Transmembrane</keyword>
<dbReference type="PANTHER" id="PTHR30590">
    <property type="entry name" value="INNER MEMBRANE PROTEIN"/>
    <property type="match status" value="1"/>
</dbReference>
<keyword evidence="4" id="KW-1185">Reference proteome</keyword>
<feature type="domain" description="Heparan-alpha-glucosaminide N-acetyltransferase catalytic" evidence="2">
    <location>
        <begin position="10"/>
        <end position="233"/>
    </location>
</feature>
<gene>
    <name evidence="3" type="ORF">ABDK96_03395</name>
</gene>
<feature type="transmembrane region" description="Helical" evidence="1">
    <location>
        <begin position="342"/>
        <end position="361"/>
    </location>
</feature>
<feature type="transmembrane region" description="Helical" evidence="1">
    <location>
        <begin position="115"/>
        <end position="133"/>
    </location>
</feature>
<protein>
    <submittedName>
        <fullName evidence="3">Heparan-alpha-glucosaminide N-acetyltransferase domain-containing protein</fullName>
    </submittedName>
</protein>